<reference evidence="5" key="1">
    <citation type="submission" date="2020-11" db="EMBL/GenBank/DDBJ databases">
        <authorList>
            <person name="Tran Van P."/>
        </authorList>
    </citation>
    <scope>NUCLEOTIDE SEQUENCE</scope>
</reference>
<feature type="chain" id="PRO_5030958230" description="Transposase Tc1-like domain-containing protein" evidence="3">
    <location>
        <begin position="26"/>
        <end position="628"/>
    </location>
</feature>
<dbReference type="InterPro" id="IPR002492">
    <property type="entry name" value="Transposase_Tc1-like"/>
</dbReference>
<evidence type="ECO:0000256" key="1">
    <source>
        <dbReference type="SAM" id="MobiDB-lite"/>
    </source>
</evidence>
<feature type="transmembrane region" description="Helical" evidence="2">
    <location>
        <begin position="561"/>
        <end position="585"/>
    </location>
</feature>
<dbReference type="GO" id="GO:0003677">
    <property type="term" value="F:DNA binding"/>
    <property type="evidence" value="ECO:0007669"/>
    <property type="project" value="InterPro"/>
</dbReference>
<keyword evidence="2" id="KW-0472">Membrane</keyword>
<feature type="domain" description="Transposase Tc1-like" evidence="4">
    <location>
        <begin position="32"/>
        <end position="78"/>
    </location>
</feature>
<evidence type="ECO:0000256" key="3">
    <source>
        <dbReference type="SAM" id="SignalP"/>
    </source>
</evidence>
<dbReference type="EMBL" id="OA568407">
    <property type="protein sequence ID" value="CAD7201495.1"/>
    <property type="molecule type" value="Genomic_DNA"/>
</dbReference>
<protein>
    <recommendedName>
        <fullName evidence="4">Transposase Tc1-like domain-containing protein</fullName>
    </recommendedName>
</protein>
<sequence>MGSGLLPLLVGLLVTYCYRVPSVIAIPDRKEQRERRSMTSPRLQAVSREHGREVSASTISRRLSEGGLKARIPRKKAKADTCHDKKNTALIGPCHTRIGYLKTGESTWWIHAGVVCPPRALKPESSRTSTRQDQARRVLYRLARTHTPLALDSPDWLRPLLSLIPSFKKNNTSSIQRQHTLSKLKLSSTIMPDPALREQQCSLYLAVPSSSPPSSYVRMLTTVKHHITGTVKRTVPYNDFYIYVEDDWPVRRSYRVEDFLWTGSGDGQDFILGSSELTSMTVVHTTIFPTPVLTSPHHGPVSPTCCVTGVIRPTSTLGPPLATPRPTLPPVQAPDQRFWLLTVVQMNLTQVTPSQGDLENKLARLYRLAFNRQQEHHLGIGNATAQAILRQRLRRDRDRRVPEPVNVYLHNQSSEGSARLALLYSVHVDGKPVLAYTAAADMKLVSTNEATAELGFPILTKAELDAAVCLKLNFDRVSRADVAQYKESWQSYFKSLRADSIIEVEIWLLCQCGLHTYSSPTASLVLTDSSQLTSDSQRLAYLKDNHPLDGGWKKARSRDTWLLVGSAVAAVALLLLLAVLLALGLGKRKRNKRRVLASSNRRQVFEREAGTANLAYHDEEGNTKVALS</sequence>
<dbReference type="AlphaFoldDB" id="A0A7R8Z9I0"/>
<organism evidence="5">
    <name type="scientific">Timema douglasi</name>
    <name type="common">Walking stick</name>
    <dbReference type="NCBI Taxonomy" id="61478"/>
    <lineage>
        <taxon>Eukaryota</taxon>
        <taxon>Metazoa</taxon>
        <taxon>Ecdysozoa</taxon>
        <taxon>Arthropoda</taxon>
        <taxon>Hexapoda</taxon>
        <taxon>Insecta</taxon>
        <taxon>Pterygota</taxon>
        <taxon>Neoptera</taxon>
        <taxon>Polyneoptera</taxon>
        <taxon>Phasmatodea</taxon>
        <taxon>Timematodea</taxon>
        <taxon>Timematoidea</taxon>
        <taxon>Timematidae</taxon>
        <taxon>Timema</taxon>
    </lineage>
</organism>
<evidence type="ECO:0000313" key="5">
    <source>
        <dbReference type="EMBL" id="CAD7201495.1"/>
    </source>
</evidence>
<keyword evidence="2" id="KW-1133">Transmembrane helix</keyword>
<dbReference type="GO" id="GO:0015074">
    <property type="term" value="P:DNA integration"/>
    <property type="evidence" value="ECO:0007669"/>
    <property type="project" value="InterPro"/>
</dbReference>
<accession>A0A7R8Z9I0</accession>
<keyword evidence="3" id="KW-0732">Signal</keyword>
<gene>
    <name evidence="5" type="ORF">TDIB3V08_LOCUS7694</name>
</gene>
<proteinExistence type="predicted"/>
<feature type="region of interest" description="Disordered" evidence="1">
    <location>
        <begin position="30"/>
        <end position="58"/>
    </location>
</feature>
<keyword evidence="2" id="KW-0812">Transmembrane</keyword>
<evidence type="ECO:0000256" key="2">
    <source>
        <dbReference type="SAM" id="Phobius"/>
    </source>
</evidence>
<evidence type="ECO:0000259" key="4">
    <source>
        <dbReference type="Pfam" id="PF01498"/>
    </source>
</evidence>
<feature type="signal peptide" evidence="3">
    <location>
        <begin position="1"/>
        <end position="25"/>
    </location>
</feature>
<name>A0A7R8Z9I0_TIMDO</name>
<dbReference type="Pfam" id="PF01498">
    <property type="entry name" value="HTH_Tnp_Tc3_2"/>
    <property type="match status" value="1"/>
</dbReference>
<dbReference type="GO" id="GO:0006313">
    <property type="term" value="P:DNA transposition"/>
    <property type="evidence" value="ECO:0007669"/>
    <property type="project" value="InterPro"/>
</dbReference>